<feature type="region of interest" description="Disordered" evidence="1">
    <location>
        <begin position="192"/>
        <end position="216"/>
    </location>
</feature>
<gene>
    <name evidence="2" type="ORF">GOODEAATRI_007310</name>
</gene>
<reference evidence="2 3" key="1">
    <citation type="submission" date="2021-06" db="EMBL/GenBank/DDBJ databases">
        <authorList>
            <person name="Palmer J.M."/>
        </authorList>
    </citation>
    <scope>NUCLEOTIDE SEQUENCE [LARGE SCALE GENOMIC DNA]</scope>
    <source>
        <strain evidence="2 3">GA_2019</strain>
        <tissue evidence="2">Muscle</tissue>
    </source>
</reference>
<accession>A0ABV0MFT8</accession>
<sequence length="282" mass="30164">MSTLMCGCGCSIISSLMKRLGRTACCSDLLSCSHTSEQLQRLAAGCPPRPKNAKPFPSSDSLAKVQEVASWLLEMNQDLLSGGSSSRRSRGLGGQAVRGNASSTTRAPQQAAEDGDEDEHINRVVEVQQRPEASQADGEREQPWAPGESGASNGPQGEEEGEEGQGGPLNEKACLFYFAMLRHCPIPRFSSSGARTKMPNAAPGKEKALHNPKESQTLDLADPKDIATKSIPPQKVLKIFSINIIAQGLPFCRRRGLLSVAPPTADDGQLKERTQPEGLFLG</sequence>
<feature type="region of interest" description="Disordered" evidence="1">
    <location>
        <begin position="81"/>
        <end position="168"/>
    </location>
</feature>
<comment type="caution">
    <text evidence="2">The sequence shown here is derived from an EMBL/GenBank/DDBJ whole genome shotgun (WGS) entry which is preliminary data.</text>
</comment>
<protein>
    <submittedName>
        <fullName evidence="2">Uncharacterized protein</fullName>
    </submittedName>
</protein>
<evidence type="ECO:0000313" key="3">
    <source>
        <dbReference type="Proteomes" id="UP001476798"/>
    </source>
</evidence>
<proteinExistence type="predicted"/>
<dbReference type="Proteomes" id="UP001476798">
    <property type="component" value="Unassembled WGS sequence"/>
</dbReference>
<evidence type="ECO:0000313" key="2">
    <source>
        <dbReference type="EMBL" id="MEQ2157971.1"/>
    </source>
</evidence>
<evidence type="ECO:0000256" key="1">
    <source>
        <dbReference type="SAM" id="MobiDB-lite"/>
    </source>
</evidence>
<organism evidence="2 3">
    <name type="scientific">Goodea atripinnis</name>
    <dbReference type="NCBI Taxonomy" id="208336"/>
    <lineage>
        <taxon>Eukaryota</taxon>
        <taxon>Metazoa</taxon>
        <taxon>Chordata</taxon>
        <taxon>Craniata</taxon>
        <taxon>Vertebrata</taxon>
        <taxon>Euteleostomi</taxon>
        <taxon>Actinopterygii</taxon>
        <taxon>Neopterygii</taxon>
        <taxon>Teleostei</taxon>
        <taxon>Neoteleostei</taxon>
        <taxon>Acanthomorphata</taxon>
        <taxon>Ovalentaria</taxon>
        <taxon>Atherinomorphae</taxon>
        <taxon>Cyprinodontiformes</taxon>
        <taxon>Goodeidae</taxon>
        <taxon>Goodea</taxon>
    </lineage>
</organism>
<dbReference type="EMBL" id="JAHRIO010000365">
    <property type="protein sequence ID" value="MEQ2157971.1"/>
    <property type="molecule type" value="Genomic_DNA"/>
</dbReference>
<keyword evidence="3" id="KW-1185">Reference proteome</keyword>
<feature type="region of interest" description="Disordered" evidence="1">
    <location>
        <begin position="262"/>
        <end position="282"/>
    </location>
</feature>
<name>A0ABV0MFT8_9TELE</name>
<feature type="compositionally biased region" description="Basic and acidic residues" evidence="1">
    <location>
        <begin position="204"/>
        <end position="213"/>
    </location>
</feature>